<dbReference type="EMBL" id="JAHLQF010000002">
    <property type="protein sequence ID" value="MBU5484145.1"/>
    <property type="molecule type" value="Genomic_DNA"/>
</dbReference>
<accession>A0ABS6EGJ7</accession>
<dbReference type="SMART" id="SM00530">
    <property type="entry name" value="HTH_XRE"/>
    <property type="match status" value="1"/>
</dbReference>
<protein>
    <submittedName>
        <fullName evidence="2">Helix-turn-helix domain-containing protein</fullName>
    </submittedName>
</protein>
<proteinExistence type="predicted"/>
<reference evidence="2 3" key="1">
    <citation type="submission" date="2021-06" db="EMBL/GenBank/DDBJ databases">
        <authorList>
            <person name="Sun Q."/>
            <person name="Li D."/>
        </authorList>
    </citation>
    <scope>NUCLEOTIDE SEQUENCE [LARGE SCALE GENOMIC DNA]</scope>
    <source>
        <strain evidence="2 3">MSJ-11</strain>
    </source>
</reference>
<dbReference type="PROSITE" id="PS50943">
    <property type="entry name" value="HTH_CROC1"/>
    <property type="match status" value="1"/>
</dbReference>
<dbReference type="RefSeq" id="WP_216438635.1">
    <property type="nucleotide sequence ID" value="NZ_JAHLQF010000002.1"/>
</dbReference>
<evidence type="ECO:0000259" key="1">
    <source>
        <dbReference type="PROSITE" id="PS50943"/>
    </source>
</evidence>
<comment type="caution">
    <text evidence="2">The sequence shown here is derived from an EMBL/GenBank/DDBJ whole genome shotgun (WGS) entry which is preliminary data.</text>
</comment>
<organism evidence="2 3">
    <name type="scientific">Clostridium mobile</name>
    <dbReference type="NCBI Taxonomy" id="2841512"/>
    <lineage>
        <taxon>Bacteria</taxon>
        <taxon>Bacillati</taxon>
        <taxon>Bacillota</taxon>
        <taxon>Clostridia</taxon>
        <taxon>Eubacteriales</taxon>
        <taxon>Clostridiaceae</taxon>
        <taxon>Clostridium</taxon>
    </lineage>
</organism>
<keyword evidence="3" id="KW-1185">Reference proteome</keyword>
<dbReference type="InterPro" id="IPR001387">
    <property type="entry name" value="Cro/C1-type_HTH"/>
</dbReference>
<name>A0ABS6EGJ7_9CLOT</name>
<sequence length="78" mass="9438">MKKLINDLPWNTKLKILRIAKGWTQSEAAKRCCTNQKMYWSWENGKNYPRVNSQVLISQVYEVKRMEIFTQSEMKFDY</sequence>
<dbReference type="CDD" id="cd00093">
    <property type="entry name" value="HTH_XRE"/>
    <property type="match status" value="1"/>
</dbReference>
<feature type="domain" description="HTH cro/C1-type" evidence="1">
    <location>
        <begin position="14"/>
        <end position="69"/>
    </location>
</feature>
<dbReference type="Proteomes" id="UP000726170">
    <property type="component" value="Unassembled WGS sequence"/>
</dbReference>
<evidence type="ECO:0000313" key="2">
    <source>
        <dbReference type="EMBL" id="MBU5484145.1"/>
    </source>
</evidence>
<gene>
    <name evidence="2" type="ORF">KQI86_07365</name>
</gene>
<dbReference type="Pfam" id="PF01381">
    <property type="entry name" value="HTH_3"/>
    <property type="match status" value="1"/>
</dbReference>
<evidence type="ECO:0000313" key="3">
    <source>
        <dbReference type="Proteomes" id="UP000726170"/>
    </source>
</evidence>